<gene>
    <name evidence="2" type="ORF">FB465_0700</name>
</gene>
<dbReference type="Gene3D" id="3.90.1240.10">
    <property type="entry name" value="Metalloproteases ('zincins'), catalytic domain like"/>
    <property type="match status" value="1"/>
</dbReference>
<protein>
    <submittedName>
        <fullName evidence="2">Uncharacterized protein</fullName>
    </submittedName>
</protein>
<dbReference type="Proteomes" id="UP000318416">
    <property type="component" value="Unassembled WGS sequence"/>
</dbReference>
<accession>A0A561EJI6</accession>
<organism evidence="2 3">
    <name type="scientific">Kitasatospora atroaurantiaca</name>
    <dbReference type="NCBI Taxonomy" id="285545"/>
    <lineage>
        <taxon>Bacteria</taxon>
        <taxon>Bacillati</taxon>
        <taxon>Actinomycetota</taxon>
        <taxon>Actinomycetes</taxon>
        <taxon>Kitasatosporales</taxon>
        <taxon>Streptomycetaceae</taxon>
        <taxon>Kitasatospora</taxon>
    </lineage>
</organism>
<name>A0A561EJI6_9ACTN</name>
<sequence>MDDLSFDRLRKVRLRAPRFFLSQDHNPVWFNGYEVRPGIVALPVMKLTERLYEQQGDSTVTLASIAQVKPEVFVTEVMDLLRLLEKVPSGRTLVEFFANASVPPPKVPKRPADRTYWEQEAVYADNGCPAEIRLTINQLDPRLPQLTAVTLGTYKTGRYYGAGSVSYVQIHPRMVLTMDGLAISPELIIAHEMIHAAHAVSGAIDEGELNVPALESPGKFATTKSPFEEIVTHGGYLQLTASLGVHHPGGVLAIKATQPQITGLRSAAELARTAKNDDERRRWTRTQCARFDVVGVSEVRLAAELKQTTRRAYHNFISETPRAGILKKARGEVADELFTIPPGSTPDHPLRAKLAALTTWASTVGVVDCVHPAAPDDVVGYAAPRKLAMKGPEAWNLINGLSVRQTPAEIWRPSDTAPPQPAGELRVEVRGGRDRPAPVPASGPSRPPVSSNQVTVFPYLRSQAKDAPEITKRLYRFDLRGPEERTENPHGITVEPRDLAPVFSAGFRAWGTWYDLEHHVHPRPGSWYTQDGFVSLGADKKAAIDLYAPDLVGRVGASWIELATAAIRRRLTTRNLTPAQQVRLSDDLARLTKQAVGDGGVTGWIYSVLPSRYMFHVATNAGSTRQALLGDQARRAAEQNGEWLAPHLVPASAITKATQVTFTVEYTVPKRGGPAEPRYRTRETGELIRKKAEGDPYNPFRHRAQSRWDGLVSYGAPPDNPCLPGHRDFAVPRGWSGMDEYWRNGKKHTSSWATTGITLTPPPRP</sequence>
<dbReference type="OrthoDB" id="4223934at2"/>
<comment type="caution">
    <text evidence="2">The sequence shown here is derived from an EMBL/GenBank/DDBJ whole genome shotgun (WGS) entry which is preliminary data.</text>
</comment>
<feature type="region of interest" description="Disordered" evidence="1">
    <location>
        <begin position="431"/>
        <end position="452"/>
    </location>
</feature>
<dbReference type="Gene3D" id="3.90.210.10">
    <property type="entry name" value="Heat-Labile Enterotoxin, subunit A"/>
    <property type="match status" value="1"/>
</dbReference>
<feature type="compositionally biased region" description="Pro residues" evidence="1">
    <location>
        <begin position="437"/>
        <end position="447"/>
    </location>
</feature>
<evidence type="ECO:0000313" key="3">
    <source>
        <dbReference type="Proteomes" id="UP000318416"/>
    </source>
</evidence>
<proteinExistence type="predicted"/>
<evidence type="ECO:0000256" key="1">
    <source>
        <dbReference type="SAM" id="MobiDB-lite"/>
    </source>
</evidence>
<keyword evidence="3" id="KW-1185">Reference proteome</keyword>
<reference evidence="2 3" key="1">
    <citation type="submission" date="2019-06" db="EMBL/GenBank/DDBJ databases">
        <title>Sequencing the genomes of 1000 actinobacteria strains.</title>
        <authorList>
            <person name="Klenk H.-P."/>
        </authorList>
    </citation>
    <scope>NUCLEOTIDE SEQUENCE [LARGE SCALE GENOMIC DNA]</scope>
    <source>
        <strain evidence="2 3">DSM 41649</strain>
    </source>
</reference>
<dbReference type="RefSeq" id="WP_145787473.1">
    <property type="nucleotide sequence ID" value="NZ_BAAABR010000004.1"/>
</dbReference>
<evidence type="ECO:0000313" key="2">
    <source>
        <dbReference type="EMBL" id="TWE15769.1"/>
    </source>
</evidence>
<dbReference type="EMBL" id="VIVR01000001">
    <property type="protein sequence ID" value="TWE15769.1"/>
    <property type="molecule type" value="Genomic_DNA"/>
</dbReference>
<dbReference type="AlphaFoldDB" id="A0A561EJI6"/>